<comment type="caution">
    <text evidence="3">The sequence shown here is derived from an EMBL/GenBank/DDBJ whole genome shotgun (WGS) entry which is preliminary data.</text>
</comment>
<feature type="transmembrane region" description="Helical" evidence="1">
    <location>
        <begin position="141"/>
        <end position="161"/>
    </location>
</feature>
<evidence type="ECO:0000256" key="2">
    <source>
        <dbReference type="SAM" id="SignalP"/>
    </source>
</evidence>
<dbReference type="AlphaFoldDB" id="A0AAW0DRJ5"/>
<proteinExistence type="predicted"/>
<sequence length="162" mass="17092">MVLFIAAAILPLLALFASASPYAPQDSLWRRTDDASGDPQFPQSPASCGVCSQHYDDIKLCLSVVPVVANFSFVISHLGNFTNVVTCGCDGTFNATFPQCVDCFQNTGQQAVLNMDDPQAVITGLEKVCALERSIGINNGAVANTVGLLGLVLVVILGNALW</sequence>
<keyword evidence="1" id="KW-0812">Transmembrane</keyword>
<dbReference type="Proteomes" id="UP001362999">
    <property type="component" value="Unassembled WGS sequence"/>
</dbReference>
<gene>
    <name evidence="3" type="ORF">R3P38DRAFT_2847420</name>
</gene>
<feature type="signal peptide" evidence="2">
    <location>
        <begin position="1"/>
        <end position="19"/>
    </location>
</feature>
<keyword evidence="2" id="KW-0732">Signal</keyword>
<keyword evidence="1" id="KW-0472">Membrane</keyword>
<evidence type="ECO:0000256" key="1">
    <source>
        <dbReference type="SAM" id="Phobius"/>
    </source>
</evidence>
<keyword evidence="4" id="KW-1185">Reference proteome</keyword>
<reference evidence="3 4" key="1">
    <citation type="journal article" date="2024" name="J Genomics">
        <title>Draft genome sequencing and assembly of Favolaschia claudopus CIRM-BRFM 2984 isolated from oak limbs.</title>
        <authorList>
            <person name="Navarro D."/>
            <person name="Drula E."/>
            <person name="Chaduli D."/>
            <person name="Cazenave R."/>
            <person name="Ahrendt S."/>
            <person name="Wang J."/>
            <person name="Lipzen A."/>
            <person name="Daum C."/>
            <person name="Barry K."/>
            <person name="Grigoriev I.V."/>
            <person name="Favel A."/>
            <person name="Rosso M.N."/>
            <person name="Martin F."/>
        </authorList>
    </citation>
    <scope>NUCLEOTIDE SEQUENCE [LARGE SCALE GENOMIC DNA]</scope>
    <source>
        <strain evidence="3 4">CIRM-BRFM 2984</strain>
    </source>
</reference>
<feature type="chain" id="PRO_5043530414" evidence="2">
    <location>
        <begin position="20"/>
        <end position="162"/>
    </location>
</feature>
<accession>A0AAW0DRJ5</accession>
<organism evidence="3 4">
    <name type="scientific">Favolaschia claudopus</name>
    <dbReference type="NCBI Taxonomy" id="2862362"/>
    <lineage>
        <taxon>Eukaryota</taxon>
        <taxon>Fungi</taxon>
        <taxon>Dikarya</taxon>
        <taxon>Basidiomycota</taxon>
        <taxon>Agaricomycotina</taxon>
        <taxon>Agaricomycetes</taxon>
        <taxon>Agaricomycetidae</taxon>
        <taxon>Agaricales</taxon>
        <taxon>Marasmiineae</taxon>
        <taxon>Mycenaceae</taxon>
        <taxon>Favolaschia</taxon>
    </lineage>
</organism>
<evidence type="ECO:0000313" key="4">
    <source>
        <dbReference type="Proteomes" id="UP001362999"/>
    </source>
</evidence>
<evidence type="ECO:0000313" key="3">
    <source>
        <dbReference type="EMBL" id="KAK7055502.1"/>
    </source>
</evidence>
<dbReference type="EMBL" id="JAWWNJ010000005">
    <property type="protein sequence ID" value="KAK7055502.1"/>
    <property type="molecule type" value="Genomic_DNA"/>
</dbReference>
<protein>
    <submittedName>
        <fullName evidence="3">Uncharacterized protein</fullName>
    </submittedName>
</protein>
<keyword evidence="1" id="KW-1133">Transmembrane helix</keyword>
<name>A0AAW0DRJ5_9AGAR</name>